<organism evidence="1">
    <name type="scientific">Cacopsylla melanoneura</name>
    <dbReference type="NCBI Taxonomy" id="428564"/>
    <lineage>
        <taxon>Eukaryota</taxon>
        <taxon>Metazoa</taxon>
        <taxon>Ecdysozoa</taxon>
        <taxon>Arthropoda</taxon>
        <taxon>Hexapoda</taxon>
        <taxon>Insecta</taxon>
        <taxon>Pterygota</taxon>
        <taxon>Neoptera</taxon>
        <taxon>Paraneoptera</taxon>
        <taxon>Hemiptera</taxon>
        <taxon>Sternorrhyncha</taxon>
        <taxon>Psylloidea</taxon>
        <taxon>Psyllidae</taxon>
        <taxon>Psyllinae</taxon>
        <taxon>Cacopsylla</taxon>
    </lineage>
</organism>
<proteinExistence type="predicted"/>
<name>A0A8D9FAI1_9HEMI</name>
<sequence>MGDAIFLTTATHRKRDTGTVTWSRRWRGGVRGDLVRGVRGDLESRLRGRSRRGARAGGGGVSVSALLRRLGGDLRCLFRGGLSCGVAWCSVRWRRWGEVCVPTSLYFGVSVWTTTERILTTLGGGSGVTGMALTRATWAALGTPGV</sequence>
<evidence type="ECO:0000313" key="1">
    <source>
        <dbReference type="EMBL" id="CAG6783628.1"/>
    </source>
</evidence>
<reference evidence="1" key="1">
    <citation type="submission" date="2021-05" db="EMBL/GenBank/DDBJ databases">
        <authorList>
            <person name="Alioto T."/>
            <person name="Alioto T."/>
            <person name="Gomez Garrido J."/>
        </authorList>
    </citation>
    <scope>NUCLEOTIDE SEQUENCE</scope>
</reference>
<dbReference type="AlphaFoldDB" id="A0A8D9FAI1"/>
<accession>A0A8D9FAI1</accession>
<protein>
    <submittedName>
        <fullName evidence="1">Uncharacterized protein</fullName>
    </submittedName>
</protein>
<dbReference type="EMBL" id="HBUF01633499">
    <property type="protein sequence ID" value="CAG6783628.1"/>
    <property type="molecule type" value="Transcribed_RNA"/>
</dbReference>